<sequence>MKINKLKFLLEYPKFRLELNKLNDIIFFFPFYQFGGAERVHINILEVSKDLGTSCFITENSANEFFRKEFEKNTHLIPYFKLKTKKYKIYTRQIAMAINKKKSPVVFGCNNTLFYDILPLLKSHVQIIDLIHAFSYEEPFSSEKVSLPMAEKIDVRVVLGEKTKNDFRNLYLSNNISEHLTERIKIIKNKVDIPERLSAKFYTKTLKVLFVARNSFEKRPHYIIEIAKRCIEKKIDVEFNVVGDFETTFSDLKNIKIIGPIDSKQKMQEIYQAHDILLITSFREGFPMVISEGMAYGVIPVSTDVGEISEIVNSRNNNGIIISDFNLPLYSLSKERISGKFLNYENESLVINDFVNALKTLYENPKLRKEYSNNAYETAKIFFSKEKFYNSYKNILVNKKSST</sequence>
<evidence type="ECO:0000259" key="1">
    <source>
        <dbReference type="Pfam" id="PF00534"/>
    </source>
</evidence>
<dbReference type="CDD" id="cd03801">
    <property type="entry name" value="GT4_PimA-like"/>
    <property type="match status" value="1"/>
</dbReference>
<keyword evidence="2" id="KW-0328">Glycosyltransferase</keyword>
<evidence type="ECO:0000313" key="2">
    <source>
        <dbReference type="EMBL" id="XAO74536.1"/>
    </source>
</evidence>
<dbReference type="AlphaFoldDB" id="A0AAU6WPH3"/>
<dbReference type="PANTHER" id="PTHR12526">
    <property type="entry name" value="GLYCOSYLTRANSFERASE"/>
    <property type="match status" value="1"/>
</dbReference>
<keyword evidence="2" id="KW-0808">Transferase</keyword>
<dbReference type="EMBL" id="CP154834">
    <property type="protein sequence ID" value="XAO74536.1"/>
    <property type="molecule type" value="Genomic_DNA"/>
</dbReference>
<dbReference type="InterPro" id="IPR001296">
    <property type="entry name" value="Glyco_trans_1"/>
</dbReference>
<evidence type="ECO:0000313" key="3">
    <source>
        <dbReference type="Proteomes" id="UP001463665"/>
    </source>
</evidence>
<dbReference type="Proteomes" id="UP001463665">
    <property type="component" value="Chromosome"/>
</dbReference>
<dbReference type="Gene3D" id="3.40.50.2000">
    <property type="entry name" value="Glycogen Phosphorylase B"/>
    <property type="match status" value="1"/>
</dbReference>
<name>A0AAU6WPH3_9FLAO</name>
<dbReference type="RefSeq" id="WP_294236383.1">
    <property type="nucleotide sequence ID" value="NZ_CP154834.1"/>
</dbReference>
<reference evidence="2 3" key="1">
    <citation type="submission" date="2024-04" db="EMBL/GenBank/DDBJ databases">
        <title>Genome sequencing and assembly of rice foliar adapted Chryseobacterium endophyticum OsEnb-ALM-A6.</title>
        <authorList>
            <person name="Kumar S."/>
            <person name="Javed M."/>
            <person name="Chouhan V."/>
            <person name="Charishma K."/>
            <person name="Patel A."/>
            <person name="Kumar M."/>
            <person name="Sahu K.P."/>
            <person name="Kumar A."/>
        </authorList>
    </citation>
    <scope>NUCLEOTIDE SEQUENCE [LARGE SCALE GENOMIC DNA]</scope>
    <source>
        <strain evidence="2 3">OsEnb-ALM-A6</strain>
    </source>
</reference>
<protein>
    <submittedName>
        <fullName evidence="2">Glycosyltransferase family 4 protein</fullName>
        <ecNumber evidence="2">2.4.-.-</ecNumber>
    </submittedName>
</protein>
<dbReference type="SUPFAM" id="SSF53756">
    <property type="entry name" value="UDP-Glycosyltransferase/glycogen phosphorylase"/>
    <property type="match status" value="1"/>
</dbReference>
<keyword evidence="3" id="KW-1185">Reference proteome</keyword>
<accession>A0AAU6WPH3</accession>
<feature type="domain" description="Glycosyl transferase family 1" evidence="1">
    <location>
        <begin position="200"/>
        <end position="323"/>
    </location>
</feature>
<dbReference type="Pfam" id="PF00534">
    <property type="entry name" value="Glycos_transf_1"/>
    <property type="match status" value="1"/>
</dbReference>
<gene>
    <name evidence="2" type="ORF">AAFP95_00080</name>
</gene>
<dbReference type="GO" id="GO:0016757">
    <property type="term" value="F:glycosyltransferase activity"/>
    <property type="evidence" value="ECO:0007669"/>
    <property type="project" value="UniProtKB-KW"/>
</dbReference>
<dbReference type="EC" id="2.4.-.-" evidence="2"/>
<organism evidence="2 3">
    <name type="scientific">Chryseobacterium endophyticum</name>
    <dbReference type="NCBI Taxonomy" id="1854762"/>
    <lineage>
        <taxon>Bacteria</taxon>
        <taxon>Pseudomonadati</taxon>
        <taxon>Bacteroidota</taxon>
        <taxon>Flavobacteriia</taxon>
        <taxon>Flavobacteriales</taxon>
        <taxon>Weeksellaceae</taxon>
        <taxon>Chryseobacterium group</taxon>
        <taxon>Chryseobacterium</taxon>
    </lineage>
</organism>
<proteinExistence type="predicted"/>